<keyword evidence="6" id="KW-1185">Reference proteome</keyword>
<dbReference type="InterPro" id="IPR010979">
    <property type="entry name" value="Ribosomal_uS13-like_H2TH"/>
</dbReference>
<dbReference type="Proteomes" id="UP000245768">
    <property type="component" value="Unassembled WGS sequence"/>
</dbReference>
<dbReference type="AlphaFoldDB" id="A0A316YBC4"/>
<organism evidence="5 6">
    <name type="scientific">Acaromyces ingoldii</name>
    <dbReference type="NCBI Taxonomy" id="215250"/>
    <lineage>
        <taxon>Eukaryota</taxon>
        <taxon>Fungi</taxon>
        <taxon>Dikarya</taxon>
        <taxon>Basidiomycota</taxon>
        <taxon>Ustilaginomycotina</taxon>
        <taxon>Exobasidiomycetes</taxon>
        <taxon>Exobasidiales</taxon>
        <taxon>Cryptobasidiaceae</taxon>
        <taxon>Acaromyces</taxon>
    </lineage>
</organism>
<reference evidence="5 6" key="1">
    <citation type="journal article" date="2018" name="Mol. Biol. Evol.">
        <title>Broad Genomic Sampling Reveals a Smut Pathogenic Ancestry of the Fungal Clade Ustilaginomycotina.</title>
        <authorList>
            <person name="Kijpornyongpan T."/>
            <person name="Mondo S.J."/>
            <person name="Barry K."/>
            <person name="Sandor L."/>
            <person name="Lee J."/>
            <person name="Lipzen A."/>
            <person name="Pangilinan J."/>
            <person name="LaButti K."/>
            <person name="Hainaut M."/>
            <person name="Henrissat B."/>
            <person name="Grigoriev I.V."/>
            <person name="Spatafora J.W."/>
            <person name="Aime M.C."/>
        </authorList>
    </citation>
    <scope>NUCLEOTIDE SEQUENCE [LARGE SCALE GENOMIC DNA]</scope>
    <source>
        <strain evidence="5 6">MCA 4198</strain>
    </source>
</reference>
<keyword evidence="2" id="KW-0689">Ribosomal protein</keyword>
<accession>A0A316YBC4</accession>
<dbReference type="SUPFAM" id="SSF46946">
    <property type="entry name" value="S13-like H2TH domain"/>
    <property type="match status" value="1"/>
</dbReference>
<dbReference type="GO" id="GO:0003735">
    <property type="term" value="F:structural constituent of ribosome"/>
    <property type="evidence" value="ECO:0007669"/>
    <property type="project" value="InterPro"/>
</dbReference>
<dbReference type="PANTHER" id="PTHR10871:SF1">
    <property type="entry name" value="SMALL RIBOSOMAL SUBUNIT PROTEIN US13M"/>
    <property type="match status" value="1"/>
</dbReference>
<dbReference type="OrthoDB" id="525520at2759"/>
<dbReference type="STRING" id="215250.A0A316YBC4"/>
<name>A0A316YBC4_9BASI</name>
<sequence>MYLLGAHLPDHKLVRIALTSFYGISHQTARRLCARLQLHEAATVSSLNDSQVTELSAYLSSPGSIAARKPSPTLPHPPLASSSKESSAERGKDLSTELFSKTPSSQLASPKEDPLRSIVVESDLKRQMLANIAHHRTIGTYRGRRHVQGLPVRGQRTQTNARTAKRLNRVERRGISTAASSSSASGPVSVGALVKPLAALRFSSGKRPTL</sequence>
<evidence type="ECO:0000256" key="1">
    <source>
        <dbReference type="ARBA" id="ARBA00008080"/>
    </source>
</evidence>
<dbReference type="InterPro" id="IPR001892">
    <property type="entry name" value="Ribosomal_uS13"/>
</dbReference>
<proteinExistence type="inferred from homology"/>
<dbReference type="EMBL" id="KZ819644">
    <property type="protein sequence ID" value="PWN86622.1"/>
    <property type="molecule type" value="Genomic_DNA"/>
</dbReference>
<feature type="compositionally biased region" description="Polar residues" evidence="4">
    <location>
        <begin position="97"/>
        <end position="108"/>
    </location>
</feature>
<dbReference type="GO" id="GO:0006412">
    <property type="term" value="P:translation"/>
    <property type="evidence" value="ECO:0007669"/>
    <property type="project" value="InterPro"/>
</dbReference>
<dbReference type="PROSITE" id="PS50159">
    <property type="entry name" value="RIBOSOMAL_S13_2"/>
    <property type="match status" value="1"/>
</dbReference>
<dbReference type="PANTHER" id="PTHR10871">
    <property type="entry name" value="30S RIBOSOMAL PROTEIN S13/40S RIBOSOMAL PROTEIN S18"/>
    <property type="match status" value="1"/>
</dbReference>
<comment type="similarity">
    <text evidence="1">Belongs to the universal ribosomal protein uS13 family.</text>
</comment>
<dbReference type="Pfam" id="PF00416">
    <property type="entry name" value="Ribosomal_S13"/>
    <property type="match status" value="1"/>
</dbReference>
<dbReference type="GO" id="GO:0003723">
    <property type="term" value="F:RNA binding"/>
    <property type="evidence" value="ECO:0007669"/>
    <property type="project" value="InterPro"/>
</dbReference>
<dbReference type="FunCoup" id="A0A316YBC4">
    <property type="interactions" value="155"/>
</dbReference>
<dbReference type="Gene3D" id="1.10.8.50">
    <property type="match status" value="1"/>
</dbReference>
<feature type="compositionally biased region" description="Basic and acidic residues" evidence="4">
    <location>
        <begin position="86"/>
        <end position="95"/>
    </location>
</feature>
<evidence type="ECO:0000256" key="3">
    <source>
        <dbReference type="ARBA" id="ARBA00023274"/>
    </source>
</evidence>
<dbReference type="GO" id="GO:0005739">
    <property type="term" value="C:mitochondrion"/>
    <property type="evidence" value="ECO:0007669"/>
    <property type="project" value="TreeGrafter"/>
</dbReference>
<protein>
    <submittedName>
        <fullName evidence="5">S13-like H2TH domain-containing protein</fullName>
    </submittedName>
</protein>
<dbReference type="RefSeq" id="XP_025373820.1">
    <property type="nucleotide sequence ID" value="XM_025519831.1"/>
</dbReference>
<evidence type="ECO:0000313" key="5">
    <source>
        <dbReference type="EMBL" id="PWN86622.1"/>
    </source>
</evidence>
<dbReference type="Gene3D" id="4.10.910.10">
    <property type="entry name" value="30s ribosomal protein s13, domain 2"/>
    <property type="match status" value="1"/>
</dbReference>
<dbReference type="GeneID" id="37041747"/>
<evidence type="ECO:0000256" key="2">
    <source>
        <dbReference type="ARBA" id="ARBA00022980"/>
    </source>
</evidence>
<dbReference type="PROSITE" id="PS00646">
    <property type="entry name" value="RIBOSOMAL_S13_1"/>
    <property type="match status" value="1"/>
</dbReference>
<dbReference type="GO" id="GO:0015935">
    <property type="term" value="C:small ribosomal subunit"/>
    <property type="evidence" value="ECO:0007669"/>
    <property type="project" value="TreeGrafter"/>
</dbReference>
<dbReference type="InterPro" id="IPR027437">
    <property type="entry name" value="Rbsml_uS13_C"/>
</dbReference>
<evidence type="ECO:0000256" key="4">
    <source>
        <dbReference type="SAM" id="MobiDB-lite"/>
    </source>
</evidence>
<gene>
    <name evidence="5" type="ORF">FA10DRAFT_257005</name>
</gene>
<keyword evidence="3" id="KW-0687">Ribonucleoprotein</keyword>
<evidence type="ECO:0000313" key="6">
    <source>
        <dbReference type="Proteomes" id="UP000245768"/>
    </source>
</evidence>
<dbReference type="InParanoid" id="A0A316YBC4"/>
<feature type="region of interest" description="Disordered" evidence="4">
    <location>
        <begin position="63"/>
        <end position="114"/>
    </location>
</feature>
<dbReference type="InterPro" id="IPR018269">
    <property type="entry name" value="Ribosomal_uS13_CS"/>
</dbReference>